<reference evidence="3" key="3">
    <citation type="submission" date="2021-02" db="UniProtKB">
        <authorList>
            <consortium name="EnsemblMetazoa"/>
        </authorList>
    </citation>
    <scope>IDENTIFICATION</scope>
    <source>
        <strain evidence="3">USDA</strain>
    </source>
</reference>
<dbReference type="CTD" id="8237922"/>
<feature type="compositionally biased region" description="Polar residues" evidence="1">
    <location>
        <begin position="1"/>
        <end position="12"/>
    </location>
</feature>
<dbReference type="RefSeq" id="XP_002428745.1">
    <property type="nucleotide sequence ID" value="XM_002428700.1"/>
</dbReference>
<dbReference type="eggNOG" id="ENOG502SD19">
    <property type="taxonomic scope" value="Eukaryota"/>
</dbReference>
<dbReference type="InParanoid" id="E0VRK1"/>
<feature type="region of interest" description="Disordered" evidence="1">
    <location>
        <begin position="1"/>
        <end position="51"/>
    </location>
</feature>
<feature type="compositionally biased region" description="Polar residues" evidence="1">
    <location>
        <begin position="26"/>
        <end position="37"/>
    </location>
</feature>
<dbReference type="OrthoDB" id="5371837at2759"/>
<dbReference type="KEGG" id="phu:Phum_PHUM399530"/>
<name>E0VRK1_PEDHC</name>
<reference evidence="2" key="1">
    <citation type="submission" date="2007-04" db="EMBL/GenBank/DDBJ databases">
        <title>Annotation of Pediculus humanus corporis strain USDA.</title>
        <authorList>
            <person name="Kirkness E."/>
            <person name="Hannick L."/>
            <person name="Hass B."/>
            <person name="Bruggner R."/>
            <person name="Lawson D."/>
            <person name="Bidwell S."/>
            <person name="Joardar V."/>
            <person name="Caler E."/>
            <person name="Walenz B."/>
            <person name="Inman J."/>
            <person name="Schobel S."/>
            <person name="Galinsky K."/>
            <person name="Amedeo P."/>
            <person name="Strausberg R."/>
        </authorList>
    </citation>
    <scope>NUCLEOTIDE SEQUENCE</scope>
    <source>
        <strain evidence="2">USDA</strain>
    </source>
</reference>
<evidence type="ECO:0000313" key="2">
    <source>
        <dbReference type="EMBL" id="EEB16007.1"/>
    </source>
</evidence>
<dbReference type="EMBL" id="AAZO01004691">
    <property type="status" value="NOT_ANNOTATED_CDS"/>
    <property type="molecule type" value="Genomic_DNA"/>
</dbReference>
<dbReference type="GeneID" id="8237922"/>
<dbReference type="HOGENOM" id="CLU_2429712_0_0_1"/>
<proteinExistence type="predicted"/>
<dbReference type="AlphaFoldDB" id="E0VRK1"/>
<evidence type="ECO:0000256" key="1">
    <source>
        <dbReference type="SAM" id="MobiDB-lite"/>
    </source>
</evidence>
<protein>
    <submittedName>
        <fullName evidence="2 3">Uncharacterized protein</fullName>
    </submittedName>
</protein>
<evidence type="ECO:0000313" key="4">
    <source>
        <dbReference type="Proteomes" id="UP000009046"/>
    </source>
</evidence>
<reference evidence="2" key="2">
    <citation type="submission" date="2007-04" db="EMBL/GenBank/DDBJ databases">
        <title>The genome of the human body louse.</title>
        <authorList>
            <consortium name="The Human Body Louse Genome Consortium"/>
            <person name="Kirkness E."/>
            <person name="Walenz B."/>
            <person name="Hass B."/>
            <person name="Bruggner R."/>
            <person name="Strausberg R."/>
        </authorList>
    </citation>
    <scope>NUCLEOTIDE SEQUENCE</scope>
    <source>
        <strain evidence="2">USDA</strain>
    </source>
</reference>
<sequence>MENPNNQPSDTVGLTEDPPPPPSSSNLDQSTSESLGDSSGRRKPAHPPLSPLTGCYLLIVIGEPHSERHKEIILQKIAKEEEKKIRCTGMI</sequence>
<evidence type="ECO:0000313" key="3">
    <source>
        <dbReference type="EnsemblMetazoa" id="PHUM399530-PA"/>
    </source>
</evidence>
<dbReference type="EnsemblMetazoa" id="PHUM399530-RA">
    <property type="protein sequence ID" value="PHUM399530-PA"/>
    <property type="gene ID" value="PHUM399530"/>
</dbReference>
<accession>E0VRK1</accession>
<gene>
    <name evidence="3" type="primary">8237922</name>
    <name evidence="2" type="ORF">Phum_PHUM399530</name>
</gene>
<organism>
    <name type="scientific">Pediculus humanus subsp. corporis</name>
    <name type="common">Body louse</name>
    <dbReference type="NCBI Taxonomy" id="121224"/>
    <lineage>
        <taxon>Eukaryota</taxon>
        <taxon>Metazoa</taxon>
        <taxon>Ecdysozoa</taxon>
        <taxon>Arthropoda</taxon>
        <taxon>Hexapoda</taxon>
        <taxon>Insecta</taxon>
        <taxon>Pterygota</taxon>
        <taxon>Neoptera</taxon>
        <taxon>Paraneoptera</taxon>
        <taxon>Psocodea</taxon>
        <taxon>Troctomorpha</taxon>
        <taxon>Phthiraptera</taxon>
        <taxon>Anoplura</taxon>
        <taxon>Pediculidae</taxon>
        <taxon>Pediculus</taxon>
    </lineage>
</organism>
<dbReference type="Proteomes" id="UP000009046">
    <property type="component" value="Unassembled WGS sequence"/>
</dbReference>
<dbReference type="EMBL" id="DS235478">
    <property type="protein sequence ID" value="EEB16007.1"/>
    <property type="molecule type" value="Genomic_DNA"/>
</dbReference>
<dbReference type="VEuPathDB" id="VectorBase:PHUM399530"/>
<keyword evidence="4" id="KW-1185">Reference proteome</keyword>